<proteinExistence type="predicted"/>
<dbReference type="Proteomes" id="UP000018050">
    <property type="component" value="Unassembled WGS sequence"/>
</dbReference>
<sequence>MTRAGSPSISNSSSSSSGSRCCGSSSTTSTNSFSSSPDATLLQYQQHLASSGAELGAEVSAELPAFRRRVCSATSDTAAESNAQSPVEVEGEKMQRKNKESDALESEAAQHHYKESSNKHNKDKPSDKTFSEMKTAGTNKANSSTRRLTPNTERAKQAEDMMMKTENCCFPSKLDVFDPNSDIAKSPYRGFAILLFICSAFYLVANPIMRWYERGEYFDKSLAVGMFYDFFFLMFMWFKLTVWSLTAFVLHVLFMKGYINRKTLFVLQHLTQFIAIAYAVAHCLYNKCV</sequence>
<feature type="region of interest" description="Disordered" evidence="1">
    <location>
        <begin position="75"/>
        <end position="156"/>
    </location>
</feature>
<dbReference type="VEuPathDB" id="ToxoDB:EAH_00060260"/>
<feature type="compositionally biased region" description="Basic and acidic residues" evidence="1">
    <location>
        <begin position="90"/>
        <end position="131"/>
    </location>
</feature>
<reference evidence="3" key="2">
    <citation type="submission" date="2013-10" db="EMBL/GenBank/DDBJ databases">
        <authorList>
            <person name="Aslett M."/>
        </authorList>
    </citation>
    <scope>NUCLEOTIDE SEQUENCE [LARGE SCALE GENOMIC DNA]</scope>
    <source>
        <strain evidence="3">Houghton</strain>
    </source>
</reference>
<organism evidence="3 4">
    <name type="scientific">Eimeria acervulina</name>
    <name type="common">Coccidian parasite</name>
    <dbReference type="NCBI Taxonomy" id="5801"/>
    <lineage>
        <taxon>Eukaryota</taxon>
        <taxon>Sar</taxon>
        <taxon>Alveolata</taxon>
        <taxon>Apicomplexa</taxon>
        <taxon>Conoidasida</taxon>
        <taxon>Coccidia</taxon>
        <taxon>Eucoccidiorida</taxon>
        <taxon>Eimeriorina</taxon>
        <taxon>Eimeriidae</taxon>
        <taxon>Eimeria</taxon>
    </lineage>
</organism>
<dbReference type="AlphaFoldDB" id="U6G9V9"/>
<feature type="transmembrane region" description="Helical" evidence="2">
    <location>
        <begin position="230"/>
        <end position="254"/>
    </location>
</feature>
<feature type="compositionally biased region" description="Polar residues" evidence="1">
    <location>
        <begin position="75"/>
        <end position="85"/>
    </location>
</feature>
<keyword evidence="3" id="KW-0012">Acyltransferase</keyword>
<keyword evidence="4" id="KW-1185">Reference proteome</keyword>
<keyword evidence="2" id="KW-0812">Transmembrane</keyword>
<dbReference type="RefSeq" id="XP_013252550.1">
    <property type="nucleotide sequence ID" value="XM_013397096.1"/>
</dbReference>
<evidence type="ECO:0000313" key="4">
    <source>
        <dbReference type="Proteomes" id="UP000018050"/>
    </source>
</evidence>
<evidence type="ECO:0000256" key="1">
    <source>
        <dbReference type="SAM" id="MobiDB-lite"/>
    </source>
</evidence>
<keyword evidence="2" id="KW-1133">Transmembrane helix</keyword>
<protein>
    <submittedName>
        <fullName evidence="3">Sterol O-acyltransferase, putative</fullName>
    </submittedName>
</protein>
<gene>
    <name evidence="3" type="ORF">EAH_00060260</name>
</gene>
<keyword evidence="3" id="KW-0808">Transferase</keyword>
<dbReference type="GeneID" id="25274096"/>
<evidence type="ECO:0000313" key="3">
    <source>
        <dbReference type="EMBL" id="CDI77021.1"/>
    </source>
</evidence>
<dbReference type="EMBL" id="HG670522">
    <property type="protein sequence ID" value="CDI77021.1"/>
    <property type="molecule type" value="Genomic_DNA"/>
</dbReference>
<dbReference type="GO" id="GO:0016746">
    <property type="term" value="F:acyltransferase activity"/>
    <property type="evidence" value="ECO:0007669"/>
    <property type="project" value="UniProtKB-KW"/>
</dbReference>
<name>U6G9V9_EIMAC</name>
<dbReference type="OrthoDB" id="10039049at2759"/>
<feature type="region of interest" description="Disordered" evidence="1">
    <location>
        <begin position="1"/>
        <end position="37"/>
    </location>
</feature>
<evidence type="ECO:0000256" key="2">
    <source>
        <dbReference type="SAM" id="Phobius"/>
    </source>
</evidence>
<accession>U6G9V9</accession>
<feature type="compositionally biased region" description="Low complexity" evidence="1">
    <location>
        <begin position="1"/>
        <end position="36"/>
    </location>
</feature>
<feature type="compositionally biased region" description="Polar residues" evidence="1">
    <location>
        <begin position="136"/>
        <end position="152"/>
    </location>
</feature>
<feature type="transmembrane region" description="Helical" evidence="2">
    <location>
        <begin position="188"/>
        <end position="209"/>
    </location>
</feature>
<keyword evidence="2" id="KW-0472">Membrane</keyword>
<reference evidence="3" key="1">
    <citation type="submission" date="2013-10" db="EMBL/GenBank/DDBJ databases">
        <title>Genomic analysis of the causative agents of coccidiosis in chickens.</title>
        <authorList>
            <person name="Reid A.J."/>
            <person name="Blake D."/>
            <person name="Billington K."/>
            <person name="Browne H."/>
            <person name="Dunn M."/>
            <person name="Hung S."/>
            <person name="Kawahara F."/>
            <person name="Miranda-Saavedra D."/>
            <person name="Mourier T."/>
            <person name="Nagra H."/>
            <person name="Otto T.D."/>
            <person name="Rawlings N."/>
            <person name="Sanchez A."/>
            <person name="Sanders M."/>
            <person name="Subramaniam C."/>
            <person name="Tay Y."/>
            <person name="Dear P."/>
            <person name="Doerig C."/>
            <person name="Gruber A."/>
            <person name="Parkinson J."/>
            <person name="Shirley M."/>
            <person name="Wan K.L."/>
            <person name="Berriman M."/>
            <person name="Tomley F."/>
            <person name="Pain A."/>
        </authorList>
    </citation>
    <scope>NUCLEOTIDE SEQUENCE [LARGE SCALE GENOMIC DNA]</scope>
    <source>
        <strain evidence="3">Houghton</strain>
    </source>
</reference>